<organism evidence="2 3">
    <name type="scientific">Methylomonas methanica</name>
    <dbReference type="NCBI Taxonomy" id="421"/>
    <lineage>
        <taxon>Bacteria</taxon>
        <taxon>Pseudomonadati</taxon>
        <taxon>Pseudomonadota</taxon>
        <taxon>Gammaproteobacteria</taxon>
        <taxon>Methylococcales</taxon>
        <taxon>Methylococcaceae</taxon>
        <taxon>Methylomonas</taxon>
    </lineage>
</organism>
<keyword evidence="1" id="KW-0812">Transmembrane</keyword>
<dbReference type="InterPro" id="IPR005625">
    <property type="entry name" value="PepSY-ass_TM"/>
</dbReference>
<feature type="transmembrane region" description="Helical" evidence="1">
    <location>
        <begin position="246"/>
        <end position="267"/>
    </location>
</feature>
<feature type="transmembrane region" description="Helical" evidence="1">
    <location>
        <begin position="292"/>
        <end position="313"/>
    </location>
</feature>
<accession>A0A177MD00</accession>
<dbReference type="Pfam" id="PF03929">
    <property type="entry name" value="PepSY_TM"/>
    <property type="match status" value="1"/>
</dbReference>
<keyword evidence="1" id="KW-1133">Transmembrane helix</keyword>
<feature type="transmembrane region" description="Helical" evidence="1">
    <location>
        <begin position="15"/>
        <end position="36"/>
    </location>
</feature>
<protein>
    <submittedName>
        <fullName evidence="2">Peptidase</fullName>
    </submittedName>
</protein>
<dbReference type="RefSeq" id="WP_064008976.1">
    <property type="nucleotide sequence ID" value="NZ_LUUG01000077.1"/>
</dbReference>
<evidence type="ECO:0000313" key="2">
    <source>
        <dbReference type="EMBL" id="OAI03552.1"/>
    </source>
</evidence>
<comment type="caution">
    <text evidence="2">The sequence shown here is derived from an EMBL/GenBank/DDBJ whole genome shotgun (WGS) entry which is preliminary data.</text>
</comment>
<evidence type="ECO:0000256" key="1">
    <source>
        <dbReference type="SAM" id="Phobius"/>
    </source>
</evidence>
<gene>
    <name evidence="2" type="ORF">A1332_15660</name>
</gene>
<reference evidence="2 3" key="1">
    <citation type="submission" date="2016-03" db="EMBL/GenBank/DDBJ databases">
        <authorList>
            <person name="Ploux O."/>
        </authorList>
    </citation>
    <scope>NUCLEOTIDE SEQUENCE [LARGE SCALE GENOMIC DNA]</scope>
    <source>
        <strain evidence="2 3">R-45363</strain>
    </source>
</reference>
<dbReference type="PANTHER" id="PTHR34219:SF6">
    <property type="entry name" value="BLR3280 PROTEIN"/>
    <property type="match status" value="1"/>
</dbReference>
<proteinExistence type="predicted"/>
<dbReference type="OrthoDB" id="9760788at2"/>
<dbReference type="EMBL" id="LUUG01000077">
    <property type="protein sequence ID" value="OAI03552.1"/>
    <property type="molecule type" value="Genomic_DNA"/>
</dbReference>
<dbReference type="AlphaFoldDB" id="A0A177MD00"/>
<evidence type="ECO:0000313" key="3">
    <source>
        <dbReference type="Proteomes" id="UP000078090"/>
    </source>
</evidence>
<name>A0A177MD00_METMH</name>
<dbReference type="PANTHER" id="PTHR34219">
    <property type="entry name" value="IRON-REGULATED INNER MEMBRANE PROTEIN-RELATED"/>
    <property type="match status" value="1"/>
</dbReference>
<feature type="transmembrane region" description="Helical" evidence="1">
    <location>
        <begin position="496"/>
        <end position="517"/>
    </location>
</feature>
<sequence>MKKSLNWLLYETHRWLGVVLALFMFFWFFTSIAIIYSTPTTQSRSQQLAHAESLAPEAGWLSLGEAWDRSAEQRKLFAAQHKSKPASMGEHGAQAKAEAGNGVEHAVGIADARLVRRNDEPFWLVEDTKGARFALSALDGGLRETSVEQALRIADDWFKRDGINHNLQVVETVEAPIILRNQDALRPFHRVASDDGDELLISARTGEVLHASTRVDRAFYYAGNWLHLFKPLEAIGLGQYRHDVQLWSGLGATIACITGLIIGWLRWRPGFNGKPTYSQGRTQPYREFWFKWHFWSGLIGGTVALSWALSGFIDTNPGKFFSEANPSRQELNRYLGKVLPDAMRNWQPGPLNSSEGNDIVELGWRRLGGEAVLLAYGRDGQRLPQTVAGSVPLFNKVSLTEAINRVAEDTPIASQELLDDYDSYYYPRHHQSVVEKPLPVVVVQLADEVGTRFYLDPQDGSLLAKLDRSRRVFRWLYSGLHHWDFGWLYHRPIWDAWMLTWVGFGLVLGASSLVVGWKRLVKTFKPKTRRLTKPENMPELAADVRN</sequence>
<dbReference type="Proteomes" id="UP000078090">
    <property type="component" value="Unassembled WGS sequence"/>
</dbReference>
<keyword evidence="1" id="KW-0472">Membrane</keyword>